<evidence type="ECO:0000256" key="7">
    <source>
        <dbReference type="SAM" id="MobiDB-lite"/>
    </source>
</evidence>
<dbReference type="EMBL" id="CAXLJM020000068">
    <property type="protein sequence ID" value="CAL8124065.1"/>
    <property type="molecule type" value="Genomic_DNA"/>
</dbReference>
<evidence type="ECO:0000256" key="5">
    <source>
        <dbReference type="ARBA" id="ARBA00022989"/>
    </source>
</evidence>
<dbReference type="InterPro" id="IPR001898">
    <property type="entry name" value="SLC13A/DASS"/>
</dbReference>
<dbReference type="PANTHER" id="PTHR10283:SF82">
    <property type="entry name" value="SOLUTE CARRIER FAMILY 13 MEMBER 2"/>
    <property type="match status" value="1"/>
</dbReference>
<feature type="transmembrane region" description="Helical" evidence="8">
    <location>
        <begin position="538"/>
        <end position="558"/>
    </location>
</feature>
<feature type="transmembrane region" description="Helical" evidence="8">
    <location>
        <begin position="497"/>
        <end position="526"/>
    </location>
</feature>
<comment type="caution">
    <text evidence="9">The sequence shown here is derived from an EMBL/GenBank/DDBJ whole genome shotgun (WGS) entry which is preliminary data.</text>
</comment>
<dbReference type="PROSITE" id="PS01271">
    <property type="entry name" value="NA_SULFATE"/>
    <property type="match status" value="1"/>
</dbReference>
<feature type="transmembrane region" description="Helical" evidence="8">
    <location>
        <begin position="413"/>
        <end position="430"/>
    </location>
</feature>
<evidence type="ECO:0000313" key="9">
    <source>
        <dbReference type="EMBL" id="CAL8124065.1"/>
    </source>
</evidence>
<feature type="transmembrane region" description="Helical" evidence="8">
    <location>
        <begin position="451"/>
        <end position="470"/>
    </location>
</feature>
<feature type="transmembrane region" description="Helical" evidence="8">
    <location>
        <begin position="377"/>
        <end position="393"/>
    </location>
</feature>
<evidence type="ECO:0000256" key="2">
    <source>
        <dbReference type="ARBA" id="ARBA00006772"/>
    </source>
</evidence>
<keyword evidence="5 8" id="KW-1133">Transmembrane helix</keyword>
<dbReference type="InterPro" id="IPR031312">
    <property type="entry name" value="Na/sul_symport_CS"/>
</dbReference>
<evidence type="ECO:0000256" key="6">
    <source>
        <dbReference type="ARBA" id="ARBA00023136"/>
    </source>
</evidence>
<feature type="transmembrane region" description="Helical" evidence="8">
    <location>
        <begin position="578"/>
        <end position="597"/>
    </location>
</feature>
<keyword evidence="4 8" id="KW-0812">Transmembrane</keyword>
<gene>
    <name evidence="9" type="ORF">ODALV1_LOCUS20444</name>
</gene>
<dbReference type="PANTHER" id="PTHR10283">
    <property type="entry name" value="SOLUTE CARRIER FAMILY 13 MEMBER"/>
    <property type="match status" value="1"/>
</dbReference>
<organism evidence="9 10">
    <name type="scientific">Orchesella dallaii</name>
    <dbReference type="NCBI Taxonomy" id="48710"/>
    <lineage>
        <taxon>Eukaryota</taxon>
        <taxon>Metazoa</taxon>
        <taxon>Ecdysozoa</taxon>
        <taxon>Arthropoda</taxon>
        <taxon>Hexapoda</taxon>
        <taxon>Collembola</taxon>
        <taxon>Entomobryomorpha</taxon>
        <taxon>Entomobryoidea</taxon>
        <taxon>Orchesellidae</taxon>
        <taxon>Orchesellinae</taxon>
        <taxon>Orchesella</taxon>
    </lineage>
</organism>
<sequence length="623" mass="69474">MQDDYKIPSGLFARLRWRLGLNWRLLFGIALPIVLLPLVFLKDDDIVELEHGETKKSTKFRAAYAIMIVALYWMLEVMPLAVTSLLPLVLFPFLGVLDTSEVAPSYFKETNVMFFGGLVLALAVEYCNLHRRIALKVMTIVGSSPVRLLFGVMMTAMFLSMWMSNTACTAMMLPILIAVLDQLAGNTSDDKPSDKPDSGPNKRYSISHGPTENPVSVTVDSDDRNINRTGSTEKLIREQKRWENVRKMYMFGVAYACNIGGTATITGTGPNLVFQDVIKSVDVGQNGKYLDMTFANWMALNVPATLINVFVAFSYLVFMFYGIKWRELPLLRLCLKPSKKSAEEMDDEEEEKKKQKSVNRLLKDEYEKLGPMNFHEFGVLIIFIFVVILWIFRDPKFMDGWNNVLKDADIGDATAAVLGIVLMFLVPRDMTFITGIPRKGQAYEALLDWKFVQHHLSWGVVLLLGGGFAISDGAEKSGLSAWIGDQLTGLDELPRPLILLIVMVLTAGITEVCSNVATANVLLPILITLSRTLNIHPLYLTVPATISCSFAFMLPVATPPNALVFAAGNLRIADMLKTGLFLNIACTLVFFLVQISYGELFFGYSSYEYGSNATTTRLIRGIM</sequence>
<feature type="transmembrane region" description="Helical" evidence="8">
    <location>
        <begin position="302"/>
        <end position="323"/>
    </location>
</feature>
<dbReference type="Proteomes" id="UP001642540">
    <property type="component" value="Unassembled WGS sequence"/>
</dbReference>
<comment type="subcellular location">
    <subcellularLocation>
        <location evidence="1">Membrane</location>
        <topology evidence="1">Multi-pass membrane protein</topology>
    </subcellularLocation>
</comment>
<feature type="compositionally biased region" description="Polar residues" evidence="7">
    <location>
        <begin position="208"/>
        <end position="219"/>
    </location>
</feature>
<feature type="transmembrane region" description="Helical" evidence="8">
    <location>
        <begin position="62"/>
        <end position="90"/>
    </location>
</feature>
<evidence type="ECO:0000256" key="1">
    <source>
        <dbReference type="ARBA" id="ARBA00004141"/>
    </source>
</evidence>
<dbReference type="Pfam" id="PF00939">
    <property type="entry name" value="Na_sulph_symp"/>
    <property type="match status" value="1"/>
</dbReference>
<reference evidence="9 10" key="1">
    <citation type="submission" date="2024-08" db="EMBL/GenBank/DDBJ databases">
        <authorList>
            <person name="Cucini C."/>
            <person name="Frati F."/>
        </authorList>
    </citation>
    <scope>NUCLEOTIDE SEQUENCE [LARGE SCALE GENOMIC DNA]</scope>
</reference>
<evidence type="ECO:0000256" key="8">
    <source>
        <dbReference type="SAM" id="Phobius"/>
    </source>
</evidence>
<keyword evidence="10" id="KW-1185">Reference proteome</keyword>
<evidence type="ECO:0000256" key="3">
    <source>
        <dbReference type="ARBA" id="ARBA00022448"/>
    </source>
</evidence>
<keyword evidence="3" id="KW-0813">Transport</keyword>
<proteinExistence type="inferred from homology"/>
<comment type="similarity">
    <text evidence="2">Belongs to the SLC13A/DASS transporter (TC 2.A.47) family. NADC subfamily.</text>
</comment>
<evidence type="ECO:0000313" key="10">
    <source>
        <dbReference type="Proteomes" id="UP001642540"/>
    </source>
</evidence>
<name>A0ABP1R9S7_9HEXA</name>
<protein>
    <recommendedName>
        <fullName evidence="11">Solute carrier family 13 member 2</fullName>
    </recommendedName>
</protein>
<feature type="transmembrane region" description="Helical" evidence="8">
    <location>
        <begin position="148"/>
        <end position="180"/>
    </location>
</feature>
<feature type="region of interest" description="Disordered" evidence="7">
    <location>
        <begin position="187"/>
        <end position="231"/>
    </location>
</feature>
<evidence type="ECO:0008006" key="11">
    <source>
        <dbReference type="Google" id="ProtNLM"/>
    </source>
</evidence>
<evidence type="ECO:0000256" key="4">
    <source>
        <dbReference type="ARBA" id="ARBA00022692"/>
    </source>
</evidence>
<feature type="transmembrane region" description="Helical" evidence="8">
    <location>
        <begin position="110"/>
        <end position="127"/>
    </location>
</feature>
<feature type="compositionally biased region" description="Basic and acidic residues" evidence="7">
    <location>
        <begin position="188"/>
        <end position="197"/>
    </location>
</feature>
<feature type="transmembrane region" description="Helical" evidence="8">
    <location>
        <begin position="21"/>
        <end position="41"/>
    </location>
</feature>
<accession>A0ABP1R9S7</accession>
<keyword evidence="6 8" id="KW-0472">Membrane</keyword>